<keyword evidence="3" id="KW-0997">Cell inner membrane</keyword>
<keyword evidence="5 9" id="KW-1133">Transmembrane helix</keyword>
<keyword evidence="4 9" id="KW-0812">Transmembrane</keyword>
<evidence type="ECO:0000259" key="10">
    <source>
        <dbReference type="Pfam" id="PF02698"/>
    </source>
</evidence>
<dbReference type="Proteomes" id="UP001301869">
    <property type="component" value="Chromosome"/>
</dbReference>
<dbReference type="RefSeq" id="WP_311882334.1">
    <property type="nucleotide sequence ID" value="NZ_CP119391.1"/>
</dbReference>
<evidence type="ECO:0000256" key="9">
    <source>
        <dbReference type="SAM" id="Phobius"/>
    </source>
</evidence>
<dbReference type="CDD" id="cd06259">
    <property type="entry name" value="YdcF-like"/>
    <property type="match status" value="1"/>
</dbReference>
<evidence type="ECO:0000256" key="2">
    <source>
        <dbReference type="ARBA" id="ARBA00022475"/>
    </source>
</evidence>
<dbReference type="PANTHER" id="PTHR30336">
    <property type="entry name" value="INNER MEMBRANE PROTEIN, PROBABLE PERMEASE"/>
    <property type="match status" value="1"/>
</dbReference>
<dbReference type="Pfam" id="PF02698">
    <property type="entry name" value="DUF218"/>
    <property type="match status" value="1"/>
</dbReference>
<keyword evidence="12" id="KW-1185">Reference proteome</keyword>
<comment type="subcellular location">
    <subcellularLocation>
        <location evidence="1">Cell inner membrane</location>
        <topology evidence="1">Single-pass membrane protein</topology>
    </subcellularLocation>
</comment>
<gene>
    <name evidence="11" type="ORF">P1P91_09935</name>
</gene>
<evidence type="ECO:0000313" key="12">
    <source>
        <dbReference type="Proteomes" id="UP001301869"/>
    </source>
</evidence>
<protein>
    <submittedName>
        <fullName evidence="11">ElyC/SanA/YdcF family protein</fullName>
    </submittedName>
</protein>
<evidence type="ECO:0000256" key="6">
    <source>
        <dbReference type="ARBA" id="ARBA00023136"/>
    </source>
</evidence>
<dbReference type="EMBL" id="CP119391">
    <property type="protein sequence ID" value="WNK19192.1"/>
    <property type="molecule type" value="Genomic_DNA"/>
</dbReference>
<dbReference type="InterPro" id="IPR051599">
    <property type="entry name" value="Cell_Envelope_Assoc"/>
</dbReference>
<evidence type="ECO:0000256" key="1">
    <source>
        <dbReference type="ARBA" id="ARBA00004377"/>
    </source>
</evidence>
<name>A0ABY9YWQ3_9GAMM</name>
<evidence type="ECO:0000256" key="8">
    <source>
        <dbReference type="SAM" id="MobiDB-lite"/>
    </source>
</evidence>
<dbReference type="PANTHER" id="PTHR30336:SF0">
    <property type="entry name" value="PROTEIN SANA"/>
    <property type="match status" value="1"/>
</dbReference>
<feature type="region of interest" description="Disordered" evidence="8">
    <location>
        <begin position="218"/>
        <end position="263"/>
    </location>
</feature>
<keyword evidence="2" id="KW-1003">Cell membrane</keyword>
<dbReference type="InterPro" id="IPR003848">
    <property type="entry name" value="DUF218"/>
</dbReference>
<proteinExistence type="predicted"/>
<reference evidence="11 12" key="1">
    <citation type="submission" date="2023-03" db="EMBL/GenBank/DDBJ databases">
        <title>Halomonas sp. nov., isolated from Korean tranditional fermented seafood 'Jeotgal'.</title>
        <authorList>
            <person name="Kim B."/>
            <person name="Shin N.-R."/>
        </authorList>
    </citation>
    <scope>NUCLEOTIDE SEQUENCE [LARGE SCALE GENOMIC DNA]</scope>
    <source>
        <strain evidence="11 12">SG2L-4</strain>
    </source>
</reference>
<feature type="domain" description="DUF218" evidence="10">
    <location>
        <begin position="55"/>
        <end position="190"/>
    </location>
</feature>
<evidence type="ECO:0000313" key="11">
    <source>
        <dbReference type="EMBL" id="WNK19192.1"/>
    </source>
</evidence>
<evidence type="ECO:0000256" key="3">
    <source>
        <dbReference type="ARBA" id="ARBA00022519"/>
    </source>
</evidence>
<keyword evidence="6 9" id="KW-0472">Membrane</keyword>
<comment type="function">
    <text evidence="7">Participates in the barrier function of the cell envelope.</text>
</comment>
<organism evidence="11 12">
    <name type="scientific">Halomonas piscis</name>
    <dbReference type="NCBI Taxonomy" id="3031727"/>
    <lineage>
        <taxon>Bacteria</taxon>
        <taxon>Pseudomonadati</taxon>
        <taxon>Pseudomonadota</taxon>
        <taxon>Gammaproteobacteria</taxon>
        <taxon>Oceanospirillales</taxon>
        <taxon>Halomonadaceae</taxon>
        <taxon>Halomonas</taxon>
    </lineage>
</organism>
<accession>A0ABY9YWQ3</accession>
<evidence type="ECO:0000256" key="4">
    <source>
        <dbReference type="ARBA" id="ARBA00022692"/>
    </source>
</evidence>
<evidence type="ECO:0000256" key="5">
    <source>
        <dbReference type="ARBA" id="ARBA00022989"/>
    </source>
</evidence>
<evidence type="ECO:0000256" key="7">
    <source>
        <dbReference type="ARBA" id="ARBA00037355"/>
    </source>
</evidence>
<sequence>MQRLLGGIRQLLMVLGALLLLAVLLLVAGNIWVLTRTAPYIDSRVDHCRAQPVGVVFGTSSWTRTGVRNPHFIARMHTAARLVKNGRVEHLLLSGDNRTRSYNEPRAMWRDLSARGVASQRLTMDFAGFSTFDTLARAQDVFQLDRATLITQRWHLPRAIYIARAKGMDVTGCVSSDGAVEGEWRLRLREALARVATLGDLYLWAREPYFLGPAEPISPAPAVGVPADDDKARSRRPLPGEQALDGILPGEPEAADVLPAPGE</sequence>
<feature type="transmembrane region" description="Helical" evidence="9">
    <location>
        <begin position="12"/>
        <end position="34"/>
    </location>
</feature>